<dbReference type="InterPro" id="IPR056798">
    <property type="entry name" value="ADH_Fe_C"/>
</dbReference>
<dbReference type="Pfam" id="PF25137">
    <property type="entry name" value="ADH_Fe_C"/>
    <property type="match status" value="1"/>
</dbReference>
<dbReference type="Proteomes" id="UP000275027">
    <property type="component" value="Unassembled WGS sequence"/>
</dbReference>
<organism evidence="6 8">
    <name type="scientific">Flavobacterium lindanitolerans</name>
    <dbReference type="NCBI Taxonomy" id="428988"/>
    <lineage>
        <taxon>Bacteria</taxon>
        <taxon>Pseudomonadati</taxon>
        <taxon>Bacteroidota</taxon>
        <taxon>Flavobacteriia</taxon>
        <taxon>Flavobacteriales</taxon>
        <taxon>Flavobacteriaceae</taxon>
        <taxon>Flavobacterium</taxon>
    </lineage>
</organism>
<reference evidence="5 7" key="1">
    <citation type="submission" date="2017-12" db="EMBL/GenBank/DDBJ databases">
        <title>Genomic Encyclopedia of Type Strains, Phase III (KMG-III): the genomes of soil and plant-associated and newly described type strains.</title>
        <authorList>
            <person name="Whitman W."/>
        </authorList>
    </citation>
    <scope>NUCLEOTIDE SEQUENCE [LARGE SCALE GENOMIC DNA]</scope>
    <source>
        <strain evidence="5 7">IP-10</strain>
    </source>
</reference>
<dbReference type="InterPro" id="IPR001670">
    <property type="entry name" value="ADH_Fe/GldA"/>
</dbReference>
<dbReference type="CDD" id="cd08187">
    <property type="entry name" value="BDH"/>
    <property type="match status" value="1"/>
</dbReference>
<comment type="similarity">
    <text evidence="1">Belongs to the iron-containing alcohol dehydrogenase family.</text>
</comment>
<dbReference type="PANTHER" id="PTHR43633">
    <property type="entry name" value="ALCOHOL DEHYDROGENASE YQHD"/>
    <property type="match status" value="1"/>
</dbReference>
<feature type="domain" description="Alcohol dehydrogenase iron-type/glycerol dehydrogenase GldA" evidence="3">
    <location>
        <begin position="9"/>
        <end position="175"/>
    </location>
</feature>
<evidence type="ECO:0000256" key="1">
    <source>
        <dbReference type="ARBA" id="ARBA00007358"/>
    </source>
</evidence>
<name>A0A497UXH2_9FLAO</name>
<dbReference type="Gene3D" id="3.40.50.1970">
    <property type="match status" value="1"/>
</dbReference>
<dbReference type="InterPro" id="IPR044731">
    <property type="entry name" value="BDH-like"/>
</dbReference>
<dbReference type="Pfam" id="PF00465">
    <property type="entry name" value="Fe-ADH"/>
    <property type="match status" value="1"/>
</dbReference>
<dbReference type="Proteomes" id="UP000233767">
    <property type="component" value="Unassembled WGS sequence"/>
</dbReference>
<dbReference type="GO" id="GO:0005829">
    <property type="term" value="C:cytosol"/>
    <property type="evidence" value="ECO:0007669"/>
    <property type="project" value="TreeGrafter"/>
</dbReference>
<dbReference type="EMBL" id="PJND01000007">
    <property type="protein sequence ID" value="PKW29005.1"/>
    <property type="molecule type" value="Genomic_DNA"/>
</dbReference>
<evidence type="ECO:0000313" key="6">
    <source>
        <dbReference type="EMBL" id="RLJ35492.1"/>
    </source>
</evidence>
<dbReference type="AlphaFoldDB" id="A0A497UXH2"/>
<dbReference type="GO" id="GO:0046872">
    <property type="term" value="F:metal ion binding"/>
    <property type="evidence" value="ECO:0007669"/>
    <property type="project" value="InterPro"/>
</dbReference>
<dbReference type="EMBL" id="RCCB01000010">
    <property type="protein sequence ID" value="RLJ35492.1"/>
    <property type="molecule type" value="Genomic_DNA"/>
</dbReference>
<evidence type="ECO:0000256" key="2">
    <source>
        <dbReference type="ARBA" id="ARBA00023002"/>
    </source>
</evidence>
<dbReference type="InterPro" id="IPR018211">
    <property type="entry name" value="ADH_Fe_CS"/>
</dbReference>
<evidence type="ECO:0000313" key="7">
    <source>
        <dbReference type="Proteomes" id="UP000233767"/>
    </source>
</evidence>
<reference evidence="6 8" key="2">
    <citation type="submission" date="2018-10" db="EMBL/GenBank/DDBJ databases">
        <title>Genomic Encyclopedia of Archaeal and Bacterial Type Strains, Phase II (KMG-II): from individual species to whole genera.</title>
        <authorList>
            <person name="Goeker M."/>
        </authorList>
    </citation>
    <scope>NUCLEOTIDE SEQUENCE [LARGE SCALE GENOMIC DNA]</scope>
    <source>
        <strain evidence="6 8">DSM 21886</strain>
    </source>
</reference>
<dbReference type="GO" id="GO:1990362">
    <property type="term" value="F:butanol dehydrogenase (NAD+) activity"/>
    <property type="evidence" value="ECO:0007669"/>
    <property type="project" value="InterPro"/>
</dbReference>
<evidence type="ECO:0000313" key="5">
    <source>
        <dbReference type="EMBL" id="PKW29005.1"/>
    </source>
</evidence>
<dbReference type="RefSeq" id="WP_101471066.1">
    <property type="nucleotide sequence ID" value="NZ_JBCECJ010000005.1"/>
</dbReference>
<sequence length="386" mass="43210">MLNFELYNPTQLVFGKGQIAKISDLIPKEAKVLITYGGGSIFKNGVYDQVRKALHGYDITEFGGIEPNPRYETLMKAVEIIREKQLDFILAVGGGSVIDGTKFISAAVKFDGKPMDILKKGIRILDNAVPFGTVLTLPATASEMNSGAVITINETQEKLSFGGPALFPKFSICDPEVVASLPKRQIQNGIIDAYTHVLEQYLTYPHDALLQDRISEGILQTLIEIGPEVVENPTDYKLASNYMWSCTMALNGLIQKGVPTDWATHMIGHELTALFEIDHARTLAIIGPNLYRVMFETKKDKLAQYGKRVWNVADATIDEMAVEAIEKTVEFFHRMGMQTKLSEYTQDYEKTADFIARRFEERGWKGLGEKKNITPEKVKNIVELSY</sequence>
<dbReference type="GO" id="GO:0008106">
    <property type="term" value="F:alcohol dehydrogenase (NADP+) activity"/>
    <property type="evidence" value="ECO:0007669"/>
    <property type="project" value="TreeGrafter"/>
</dbReference>
<evidence type="ECO:0000313" key="8">
    <source>
        <dbReference type="Proteomes" id="UP000275027"/>
    </source>
</evidence>
<evidence type="ECO:0000259" key="4">
    <source>
        <dbReference type="Pfam" id="PF25137"/>
    </source>
</evidence>
<dbReference type="Gene3D" id="1.20.1090.10">
    <property type="entry name" value="Dehydroquinate synthase-like - alpha domain"/>
    <property type="match status" value="1"/>
</dbReference>
<comment type="caution">
    <text evidence="6">The sequence shown here is derived from an EMBL/GenBank/DDBJ whole genome shotgun (WGS) entry which is preliminary data.</text>
</comment>
<keyword evidence="7" id="KW-1185">Reference proteome</keyword>
<keyword evidence="2" id="KW-0560">Oxidoreductase</keyword>
<accession>A0A497UXH2</accession>
<proteinExistence type="inferred from homology"/>
<dbReference type="SUPFAM" id="SSF56796">
    <property type="entry name" value="Dehydroquinate synthase-like"/>
    <property type="match status" value="1"/>
</dbReference>
<dbReference type="PROSITE" id="PS00060">
    <property type="entry name" value="ADH_IRON_2"/>
    <property type="match status" value="1"/>
</dbReference>
<gene>
    <name evidence="5" type="ORF">B0G92_0634</name>
    <name evidence="6" type="ORF">CLV50_0872</name>
</gene>
<feature type="domain" description="Fe-containing alcohol dehydrogenase-like C-terminal" evidence="4">
    <location>
        <begin position="190"/>
        <end position="383"/>
    </location>
</feature>
<dbReference type="GO" id="GO:1990002">
    <property type="term" value="F:methylglyoxal reductase (NADPH) (acetol producing) activity"/>
    <property type="evidence" value="ECO:0007669"/>
    <property type="project" value="TreeGrafter"/>
</dbReference>
<protein>
    <submittedName>
        <fullName evidence="6">NADP-dependent alcohol dehydrogenase</fullName>
    </submittedName>
</protein>
<dbReference type="PANTHER" id="PTHR43633:SF1">
    <property type="entry name" value="ALCOHOL DEHYDROGENASE YQHD"/>
    <property type="match status" value="1"/>
</dbReference>
<evidence type="ECO:0000259" key="3">
    <source>
        <dbReference type="Pfam" id="PF00465"/>
    </source>
</evidence>
<dbReference type="FunFam" id="3.40.50.1970:FF:000003">
    <property type="entry name" value="Alcohol dehydrogenase, iron-containing"/>
    <property type="match status" value="1"/>
</dbReference>